<proteinExistence type="predicted"/>
<feature type="region of interest" description="Disordered" evidence="1">
    <location>
        <begin position="14"/>
        <end position="41"/>
    </location>
</feature>
<keyword evidence="3" id="KW-1185">Reference proteome</keyword>
<dbReference type="RefSeq" id="WP_185194362.1">
    <property type="nucleotide sequence ID" value="NZ_JACKXD010000010.1"/>
</dbReference>
<evidence type="ECO:0000256" key="1">
    <source>
        <dbReference type="SAM" id="MobiDB-lite"/>
    </source>
</evidence>
<organism evidence="2 3">
    <name type="scientific">Halobellus ruber</name>
    <dbReference type="NCBI Taxonomy" id="2761102"/>
    <lineage>
        <taxon>Archaea</taxon>
        <taxon>Methanobacteriati</taxon>
        <taxon>Methanobacteriota</taxon>
        <taxon>Stenosarchaea group</taxon>
        <taxon>Halobacteria</taxon>
        <taxon>Halobacteriales</taxon>
        <taxon>Haloferacaceae</taxon>
        <taxon>Halobellus</taxon>
    </lineage>
</organism>
<comment type="caution">
    <text evidence="2">The sequence shown here is derived from an EMBL/GenBank/DDBJ whole genome shotgun (WGS) entry which is preliminary data.</text>
</comment>
<evidence type="ECO:0000313" key="3">
    <source>
        <dbReference type="Proteomes" id="UP000546257"/>
    </source>
</evidence>
<protein>
    <submittedName>
        <fullName evidence="2">Uncharacterized protein</fullName>
    </submittedName>
</protein>
<dbReference type="Proteomes" id="UP000546257">
    <property type="component" value="Unassembled WGS sequence"/>
</dbReference>
<evidence type="ECO:0000313" key="2">
    <source>
        <dbReference type="EMBL" id="MBB6647988.1"/>
    </source>
</evidence>
<accession>A0A7J9SMP0</accession>
<name>A0A7J9SMP0_9EURY</name>
<gene>
    <name evidence="2" type="ORF">H5V44_17155</name>
</gene>
<dbReference type="AlphaFoldDB" id="A0A7J9SMP0"/>
<dbReference type="EMBL" id="JACKXD010000010">
    <property type="protein sequence ID" value="MBB6647988.1"/>
    <property type="molecule type" value="Genomic_DNA"/>
</dbReference>
<sequence>MATLSAVMLSGCATQSETAATTTNTVSTTQRESATPTETETTETYEVYAADEWASSGWFAYNPMSVAVFDAIPVTGTARHLPDGYQEGDQVPAPSESLFALVEVRAENISDTVQSPPRQPVIFGITAGEELSWQAVSELEIPTKDGTAREEVSPGWLLPDSGGTNLASYPYGGPPRVDPGERVDAWFLSLIASSTEIDTLRPAMGKDLNGTVSFPVRWEGVPVQESAPFADV</sequence>
<reference evidence="2 3" key="1">
    <citation type="submission" date="2020-08" db="EMBL/GenBank/DDBJ databases">
        <authorList>
            <person name="Seo M.-J."/>
        </authorList>
    </citation>
    <scope>NUCLEOTIDE SEQUENCE [LARGE SCALE GENOMIC DNA]</scope>
    <source>
        <strain evidence="2 3">MBLA0160</strain>
    </source>
</reference>